<feature type="transmembrane region" description="Helical" evidence="8">
    <location>
        <begin position="169"/>
        <end position="191"/>
    </location>
</feature>
<evidence type="ECO:0000256" key="6">
    <source>
        <dbReference type="ARBA" id="ARBA00022989"/>
    </source>
</evidence>
<dbReference type="InterPro" id="IPR000522">
    <property type="entry name" value="ABC_transptr_permease_BtuC"/>
</dbReference>
<keyword evidence="4" id="KW-1003">Cell membrane</keyword>
<dbReference type="Proteomes" id="UP000215459">
    <property type="component" value="Unassembled WGS sequence"/>
</dbReference>
<dbReference type="Gene3D" id="1.10.3470.10">
    <property type="entry name" value="ABC transporter involved in vitamin B12 uptake, BtuC"/>
    <property type="match status" value="1"/>
</dbReference>
<keyword evidence="3" id="KW-0813">Transport</keyword>
<dbReference type="CDD" id="cd06550">
    <property type="entry name" value="TM_ABC_iron-siderophores_like"/>
    <property type="match status" value="1"/>
</dbReference>
<organism evidence="9 10">
    <name type="scientific">Paludifilum halophilum</name>
    <dbReference type="NCBI Taxonomy" id="1642702"/>
    <lineage>
        <taxon>Bacteria</taxon>
        <taxon>Bacillati</taxon>
        <taxon>Bacillota</taxon>
        <taxon>Bacilli</taxon>
        <taxon>Bacillales</taxon>
        <taxon>Thermoactinomycetaceae</taxon>
        <taxon>Paludifilum</taxon>
    </lineage>
</organism>
<protein>
    <submittedName>
        <fullName evidence="9">ABC transporter permease</fullName>
    </submittedName>
</protein>
<reference evidence="9 10" key="1">
    <citation type="submission" date="2017-07" db="EMBL/GenBank/DDBJ databases">
        <title>The genome sequence of Paludifilum halophilum highlights mechanisms for microbial adaptation to high salt environemnts.</title>
        <authorList>
            <person name="Belbahri L."/>
        </authorList>
    </citation>
    <scope>NUCLEOTIDE SEQUENCE [LARGE SCALE GENOMIC DNA]</scope>
    <source>
        <strain evidence="9 10">DSM 102817</strain>
    </source>
</reference>
<dbReference type="InterPro" id="IPR037294">
    <property type="entry name" value="ABC_BtuC-like"/>
</dbReference>
<feature type="transmembrane region" description="Helical" evidence="8">
    <location>
        <begin position="109"/>
        <end position="131"/>
    </location>
</feature>
<dbReference type="PANTHER" id="PTHR30472">
    <property type="entry name" value="FERRIC ENTEROBACTIN TRANSPORT SYSTEM PERMEASE PROTEIN"/>
    <property type="match status" value="1"/>
</dbReference>
<evidence type="ECO:0000256" key="4">
    <source>
        <dbReference type="ARBA" id="ARBA00022475"/>
    </source>
</evidence>
<feature type="transmembrane region" description="Helical" evidence="8">
    <location>
        <begin position="137"/>
        <end position="157"/>
    </location>
</feature>
<dbReference type="GO" id="GO:0033214">
    <property type="term" value="P:siderophore-iron import into cell"/>
    <property type="evidence" value="ECO:0007669"/>
    <property type="project" value="TreeGrafter"/>
</dbReference>
<evidence type="ECO:0000256" key="8">
    <source>
        <dbReference type="SAM" id="Phobius"/>
    </source>
</evidence>
<gene>
    <name evidence="9" type="ORF">CHM34_11970</name>
</gene>
<dbReference type="PANTHER" id="PTHR30472:SF67">
    <property type="entry name" value="PERMEASE OF ABC TRANSPORTER-RELATED"/>
    <property type="match status" value="1"/>
</dbReference>
<feature type="transmembrane region" description="Helical" evidence="8">
    <location>
        <begin position="21"/>
        <end position="41"/>
    </location>
</feature>
<keyword evidence="6 8" id="KW-1133">Transmembrane helix</keyword>
<name>A0A235B6Q8_9BACL</name>
<dbReference type="FunFam" id="1.10.3470.10:FF:000001">
    <property type="entry name" value="Vitamin B12 ABC transporter permease BtuC"/>
    <property type="match status" value="1"/>
</dbReference>
<comment type="caution">
    <text evidence="9">The sequence shown here is derived from an EMBL/GenBank/DDBJ whole genome shotgun (WGS) entry which is preliminary data.</text>
</comment>
<feature type="transmembrane region" description="Helical" evidence="8">
    <location>
        <begin position="211"/>
        <end position="232"/>
    </location>
</feature>
<evidence type="ECO:0000256" key="5">
    <source>
        <dbReference type="ARBA" id="ARBA00022692"/>
    </source>
</evidence>
<proteinExistence type="inferred from homology"/>
<sequence>MEKKKRSLLVKPCRSPLLFPTVTAGMFLLLLISVTLAVMIGPVRIHPVTVWDIAISQILGGSADGTTAQQTIVWEVRFPRALLGVIVGSGLAVVGTAMQALLKNSLADPYIIGVSAGASVGATLVILLGAFSLLGVYALSAAAFIGALSAVLTVLLLSHIRGHLSPVRVILAGVAISAIGSAITQLIVITAKNEAEIRNAMFWLFGSLAGAEWTSLSLPSLVVIAGIVYLYIRHRSLNAMLLGEETAETLGVATRWFRVEIIVASALLTGIIVAVSGPIGFVGLMVPHMVRPFTGSDHRRVLPVSALLGAMFVIWADVLARVAIAPEELPIGIITALCGGPFFIWLLRRSSYTFGGDDR</sequence>
<keyword evidence="10" id="KW-1185">Reference proteome</keyword>
<keyword evidence="7 8" id="KW-0472">Membrane</keyword>
<dbReference type="EMBL" id="NOWF01000007">
    <property type="protein sequence ID" value="OYD07295.1"/>
    <property type="molecule type" value="Genomic_DNA"/>
</dbReference>
<dbReference type="GO" id="GO:0005886">
    <property type="term" value="C:plasma membrane"/>
    <property type="evidence" value="ECO:0007669"/>
    <property type="project" value="UniProtKB-SubCell"/>
</dbReference>
<feature type="transmembrane region" description="Helical" evidence="8">
    <location>
        <begin position="301"/>
        <end position="322"/>
    </location>
</feature>
<evidence type="ECO:0000256" key="2">
    <source>
        <dbReference type="ARBA" id="ARBA00007935"/>
    </source>
</evidence>
<dbReference type="SUPFAM" id="SSF81345">
    <property type="entry name" value="ABC transporter involved in vitamin B12 uptake, BtuC"/>
    <property type="match status" value="1"/>
</dbReference>
<feature type="transmembrane region" description="Helical" evidence="8">
    <location>
        <begin position="261"/>
        <end position="281"/>
    </location>
</feature>
<dbReference type="Pfam" id="PF01032">
    <property type="entry name" value="FecCD"/>
    <property type="match status" value="1"/>
</dbReference>
<feature type="transmembrane region" description="Helical" evidence="8">
    <location>
        <begin position="329"/>
        <end position="347"/>
    </location>
</feature>
<comment type="similarity">
    <text evidence="2">Belongs to the binding-protein-dependent transport system permease family. FecCD subfamily.</text>
</comment>
<evidence type="ECO:0000256" key="3">
    <source>
        <dbReference type="ARBA" id="ARBA00022448"/>
    </source>
</evidence>
<feature type="transmembrane region" description="Helical" evidence="8">
    <location>
        <begin position="81"/>
        <end position="102"/>
    </location>
</feature>
<evidence type="ECO:0000256" key="7">
    <source>
        <dbReference type="ARBA" id="ARBA00023136"/>
    </source>
</evidence>
<evidence type="ECO:0000313" key="10">
    <source>
        <dbReference type="Proteomes" id="UP000215459"/>
    </source>
</evidence>
<accession>A0A235B6Q8</accession>
<keyword evidence="5 8" id="KW-0812">Transmembrane</keyword>
<evidence type="ECO:0000313" key="9">
    <source>
        <dbReference type="EMBL" id="OYD07295.1"/>
    </source>
</evidence>
<dbReference type="OrthoDB" id="9811721at2"/>
<dbReference type="AlphaFoldDB" id="A0A235B6Q8"/>
<dbReference type="GO" id="GO:0022857">
    <property type="term" value="F:transmembrane transporter activity"/>
    <property type="evidence" value="ECO:0007669"/>
    <property type="project" value="InterPro"/>
</dbReference>
<comment type="subcellular location">
    <subcellularLocation>
        <location evidence="1">Cell membrane</location>
        <topology evidence="1">Multi-pass membrane protein</topology>
    </subcellularLocation>
</comment>
<evidence type="ECO:0000256" key="1">
    <source>
        <dbReference type="ARBA" id="ARBA00004651"/>
    </source>
</evidence>